<dbReference type="SUPFAM" id="SSF51419">
    <property type="entry name" value="PLP-binding barrel"/>
    <property type="match status" value="1"/>
</dbReference>
<dbReference type="PANTHER" id="PTHR30511">
    <property type="entry name" value="ALANINE RACEMASE"/>
    <property type="match status" value="1"/>
</dbReference>
<dbReference type="CDD" id="cd00430">
    <property type="entry name" value="PLPDE_III_AR"/>
    <property type="match status" value="1"/>
</dbReference>
<dbReference type="STRING" id="215200.SAMN05216454_10785"/>
<evidence type="ECO:0000256" key="1">
    <source>
        <dbReference type="ARBA" id="ARBA00001933"/>
    </source>
</evidence>
<reference evidence="8 9" key="1">
    <citation type="submission" date="2016-10" db="EMBL/GenBank/DDBJ databases">
        <authorList>
            <person name="de Groot N.N."/>
        </authorList>
    </citation>
    <scope>NUCLEOTIDE SEQUENCE [LARGE SCALE GENOMIC DNA]</scope>
    <source>
        <strain evidence="8 9">Calf135</strain>
    </source>
</reference>
<dbReference type="UniPathway" id="UPA00042">
    <property type="reaction ID" value="UER00497"/>
</dbReference>
<dbReference type="PROSITE" id="PS00395">
    <property type="entry name" value="ALANINE_RACEMASE"/>
    <property type="match status" value="1"/>
</dbReference>
<proteinExistence type="inferred from homology"/>
<feature type="active site" description="Proton acceptor; specific for L-alanine" evidence="4">
    <location>
        <position position="271"/>
    </location>
</feature>
<dbReference type="InterPro" id="IPR011079">
    <property type="entry name" value="Ala_racemase_C"/>
</dbReference>
<dbReference type="InterPro" id="IPR000821">
    <property type="entry name" value="Ala_racemase"/>
</dbReference>
<feature type="binding site" evidence="4 6">
    <location>
        <position position="138"/>
    </location>
    <ligand>
        <name>substrate</name>
    </ligand>
</feature>
<dbReference type="PANTHER" id="PTHR30511:SF0">
    <property type="entry name" value="ALANINE RACEMASE, CATABOLIC-RELATED"/>
    <property type="match status" value="1"/>
</dbReference>
<keyword evidence="9" id="KW-1185">Reference proteome</keyword>
<organism evidence="8 9">
    <name type="scientific">Peptostreptococcus russellii</name>
    <dbReference type="NCBI Taxonomy" id="215200"/>
    <lineage>
        <taxon>Bacteria</taxon>
        <taxon>Bacillati</taxon>
        <taxon>Bacillota</taxon>
        <taxon>Clostridia</taxon>
        <taxon>Peptostreptococcales</taxon>
        <taxon>Peptostreptococcaceae</taxon>
        <taxon>Peptostreptococcus</taxon>
    </lineage>
</organism>
<feature type="active site" description="Proton acceptor; specific for D-alanine" evidence="4">
    <location>
        <position position="40"/>
    </location>
</feature>
<dbReference type="GO" id="GO:0005829">
    <property type="term" value="C:cytosol"/>
    <property type="evidence" value="ECO:0007669"/>
    <property type="project" value="TreeGrafter"/>
</dbReference>
<dbReference type="Gene3D" id="2.40.37.10">
    <property type="entry name" value="Lyase, Ornithine Decarboxylase, Chain A, domain 1"/>
    <property type="match status" value="1"/>
</dbReference>
<feature type="domain" description="Alanine racemase C-terminal" evidence="7">
    <location>
        <begin position="250"/>
        <end position="374"/>
    </location>
</feature>
<comment type="catalytic activity">
    <reaction evidence="4">
        <text>L-alanine = D-alanine</text>
        <dbReference type="Rhea" id="RHEA:20249"/>
        <dbReference type="ChEBI" id="CHEBI:57416"/>
        <dbReference type="ChEBI" id="CHEBI:57972"/>
        <dbReference type="EC" id="5.1.1.1"/>
    </reaction>
</comment>
<sequence length="388" mass="43992">MSLINNSVNWVEVDLDAILYNLNGLRKKLPSQTKVCMVVKSNAYGHGSAKLAKFYEENGVDFLAVARAREAFEIRKAGVTIPILNLGYTNLPTVEDCIKNNVSMTIFDYEYAKKINDIAKKINRTAKIHLKMDTGMSRLGYVVLEEDIDHIVLEIEKISKLEYIEIEGMYTHFATADARNKEFEELQTGRFAKMVEALENKGLRPPYVHSSNSAEILDMEEKYDMVRMGIVQYGLYPSDEVSRSVDLKPAMSFKAKVSNIKILNPGTSISYGRIYFTTVKERIATITVGYADGFLRGRRNPYVSINGIKCPIVGRICMDQCMVRVPMDMDIKIDDDVLIFGSEHVTVDDIAHDCDTINYEVLCQVSRRVPRVYIQDGKIVDIVDYLLD</sequence>
<comment type="pathway">
    <text evidence="4">Amino-acid biosynthesis; D-alanine biosynthesis; D-alanine from L-alanine: step 1/1.</text>
</comment>
<feature type="modified residue" description="N6-(pyridoxal phosphate)lysine" evidence="4 5">
    <location>
        <position position="40"/>
    </location>
</feature>
<dbReference type="EC" id="5.1.1.1" evidence="4"/>
<evidence type="ECO:0000256" key="5">
    <source>
        <dbReference type="PIRSR" id="PIRSR600821-50"/>
    </source>
</evidence>
<dbReference type="Proteomes" id="UP000199512">
    <property type="component" value="Unassembled WGS sequence"/>
</dbReference>
<name>A0A1H8I9Y2_9FIRM</name>
<evidence type="ECO:0000259" key="7">
    <source>
        <dbReference type="SMART" id="SM01005"/>
    </source>
</evidence>
<dbReference type="SMART" id="SM01005">
    <property type="entry name" value="Ala_racemase_C"/>
    <property type="match status" value="1"/>
</dbReference>
<comment type="cofactor">
    <cofactor evidence="1 4 5">
        <name>pyridoxal 5'-phosphate</name>
        <dbReference type="ChEBI" id="CHEBI:597326"/>
    </cofactor>
</comment>
<dbReference type="HAMAP" id="MF_01201">
    <property type="entry name" value="Ala_racemase"/>
    <property type="match status" value="1"/>
</dbReference>
<dbReference type="GO" id="GO:0030170">
    <property type="term" value="F:pyridoxal phosphate binding"/>
    <property type="evidence" value="ECO:0007669"/>
    <property type="project" value="UniProtKB-UniRule"/>
</dbReference>
<dbReference type="GO" id="GO:0030632">
    <property type="term" value="P:D-alanine biosynthetic process"/>
    <property type="evidence" value="ECO:0007669"/>
    <property type="project" value="UniProtKB-UniRule"/>
</dbReference>
<dbReference type="GO" id="GO:0009252">
    <property type="term" value="P:peptidoglycan biosynthetic process"/>
    <property type="evidence" value="ECO:0007669"/>
    <property type="project" value="TreeGrafter"/>
</dbReference>
<dbReference type="AlphaFoldDB" id="A0A1H8I9Y2"/>
<dbReference type="InterPro" id="IPR001608">
    <property type="entry name" value="Ala_racemase_N"/>
</dbReference>
<dbReference type="PRINTS" id="PR00992">
    <property type="entry name" value="ALARACEMASE"/>
</dbReference>
<dbReference type="Gene3D" id="3.20.20.10">
    <property type="entry name" value="Alanine racemase"/>
    <property type="match status" value="1"/>
</dbReference>
<dbReference type="SUPFAM" id="SSF50621">
    <property type="entry name" value="Alanine racemase C-terminal domain-like"/>
    <property type="match status" value="1"/>
</dbReference>
<protein>
    <recommendedName>
        <fullName evidence="4">Alanine racemase</fullName>
        <ecNumber evidence="4">5.1.1.1</ecNumber>
    </recommendedName>
</protein>
<evidence type="ECO:0000313" key="9">
    <source>
        <dbReference type="Proteomes" id="UP000199512"/>
    </source>
</evidence>
<keyword evidence="3 4" id="KW-0413">Isomerase</keyword>
<feature type="binding site" evidence="4 6">
    <location>
        <position position="318"/>
    </location>
    <ligand>
        <name>substrate</name>
    </ligand>
</feature>
<dbReference type="GO" id="GO:0008784">
    <property type="term" value="F:alanine racemase activity"/>
    <property type="evidence" value="ECO:0007669"/>
    <property type="project" value="UniProtKB-UniRule"/>
</dbReference>
<evidence type="ECO:0000256" key="2">
    <source>
        <dbReference type="ARBA" id="ARBA00022898"/>
    </source>
</evidence>
<evidence type="ECO:0000313" key="8">
    <source>
        <dbReference type="EMBL" id="SEN65017.1"/>
    </source>
</evidence>
<dbReference type="InterPro" id="IPR020622">
    <property type="entry name" value="Ala_racemase_pyridoxalP-BS"/>
</dbReference>
<keyword evidence="2 4" id="KW-0663">Pyridoxal phosphate</keyword>
<dbReference type="Pfam" id="PF00842">
    <property type="entry name" value="Ala_racemase_C"/>
    <property type="match status" value="1"/>
</dbReference>
<dbReference type="FunFam" id="3.20.20.10:FF:000002">
    <property type="entry name" value="Alanine racemase"/>
    <property type="match status" value="1"/>
</dbReference>
<dbReference type="InterPro" id="IPR029066">
    <property type="entry name" value="PLP-binding_barrel"/>
</dbReference>
<dbReference type="OrthoDB" id="9813814at2"/>
<gene>
    <name evidence="8" type="ORF">SAMN05216454_10785</name>
</gene>
<evidence type="ECO:0000256" key="3">
    <source>
        <dbReference type="ARBA" id="ARBA00023235"/>
    </source>
</evidence>
<accession>A0A1H8I9Y2</accession>
<comment type="function">
    <text evidence="4">Catalyzes the interconversion of L-alanine and D-alanine. May also act on other amino acids.</text>
</comment>
<dbReference type="InterPro" id="IPR009006">
    <property type="entry name" value="Ala_racemase/Decarboxylase_C"/>
</dbReference>
<comment type="similarity">
    <text evidence="4">Belongs to the alanine racemase family.</text>
</comment>
<dbReference type="RefSeq" id="WP_091975593.1">
    <property type="nucleotide sequence ID" value="NZ_FODF01000007.1"/>
</dbReference>
<dbReference type="NCBIfam" id="TIGR00492">
    <property type="entry name" value="alr"/>
    <property type="match status" value="1"/>
</dbReference>
<evidence type="ECO:0000256" key="6">
    <source>
        <dbReference type="PIRSR" id="PIRSR600821-52"/>
    </source>
</evidence>
<dbReference type="Pfam" id="PF01168">
    <property type="entry name" value="Ala_racemase_N"/>
    <property type="match status" value="1"/>
</dbReference>
<evidence type="ECO:0000256" key="4">
    <source>
        <dbReference type="HAMAP-Rule" id="MF_01201"/>
    </source>
</evidence>
<dbReference type="EMBL" id="FODF01000007">
    <property type="protein sequence ID" value="SEN65017.1"/>
    <property type="molecule type" value="Genomic_DNA"/>
</dbReference>